<sequence>MFGIDPLCRCWVYKHSDDCGVQCRSPSCEALKSKSTVLHETRADHDIVGLSMMIIMNTVLEQVEDDKISHGSPEQPRKEESELQGQKLDESFSLQAMPHITL</sequence>
<name>A0A843XED1_COLES</name>
<dbReference type="Proteomes" id="UP000652761">
    <property type="component" value="Unassembled WGS sequence"/>
</dbReference>
<comment type="caution">
    <text evidence="2">The sequence shown here is derived from an EMBL/GenBank/DDBJ whole genome shotgun (WGS) entry which is preliminary data.</text>
</comment>
<dbReference type="AlphaFoldDB" id="A0A843XED1"/>
<evidence type="ECO:0000313" key="2">
    <source>
        <dbReference type="EMBL" id="MQM17686.1"/>
    </source>
</evidence>
<feature type="region of interest" description="Disordered" evidence="1">
    <location>
        <begin position="65"/>
        <end position="102"/>
    </location>
</feature>
<reference evidence="2" key="1">
    <citation type="submission" date="2017-07" db="EMBL/GenBank/DDBJ databases">
        <title>Taro Niue Genome Assembly and Annotation.</title>
        <authorList>
            <person name="Atibalentja N."/>
            <person name="Keating K."/>
            <person name="Fields C.J."/>
        </authorList>
    </citation>
    <scope>NUCLEOTIDE SEQUENCE</scope>
    <source>
        <strain evidence="2">Niue_2</strain>
        <tissue evidence="2">Leaf</tissue>
    </source>
</reference>
<protein>
    <submittedName>
        <fullName evidence="2">Uncharacterized protein</fullName>
    </submittedName>
</protein>
<dbReference type="EMBL" id="NMUH01007692">
    <property type="protein sequence ID" value="MQM17686.1"/>
    <property type="molecule type" value="Genomic_DNA"/>
</dbReference>
<feature type="compositionally biased region" description="Basic and acidic residues" evidence="1">
    <location>
        <begin position="65"/>
        <end position="81"/>
    </location>
</feature>
<organism evidence="2 3">
    <name type="scientific">Colocasia esculenta</name>
    <name type="common">Wild taro</name>
    <name type="synonym">Arum esculentum</name>
    <dbReference type="NCBI Taxonomy" id="4460"/>
    <lineage>
        <taxon>Eukaryota</taxon>
        <taxon>Viridiplantae</taxon>
        <taxon>Streptophyta</taxon>
        <taxon>Embryophyta</taxon>
        <taxon>Tracheophyta</taxon>
        <taxon>Spermatophyta</taxon>
        <taxon>Magnoliopsida</taxon>
        <taxon>Liliopsida</taxon>
        <taxon>Araceae</taxon>
        <taxon>Aroideae</taxon>
        <taxon>Colocasieae</taxon>
        <taxon>Colocasia</taxon>
    </lineage>
</organism>
<keyword evidence="3" id="KW-1185">Reference proteome</keyword>
<evidence type="ECO:0000256" key="1">
    <source>
        <dbReference type="SAM" id="MobiDB-lite"/>
    </source>
</evidence>
<accession>A0A843XED1</accession>
<evidence type="ECO:0000313" key="3">
    <source>
        <dbReference type="Proteomes" id="UP000652761"/>
    </source>
</evidence>
<gene>
    <name evidence="2" type="ORF">Taro_050660</name>
</gene>
<dbReference type="OrthoDB" id="1936239at2759"/>
<proteinExistence type="predicted"/>